<dbReference type="AlphaFoldDB" id="A0A318S218"/>
<evidence type="ECO:0000256" key="1">
    <source>
        <dbReference type="SAM" id="SignalP"/>
    </source>
</evidence>
<evidence type="ECO:0000313" key="2">
    <source>
        <dbReference type="EMBL" id="PYE49409.1"/>
    </source>
</evidence>
<feature type="signal peptide" evidence="1">
    <location>
        <begin position="1"/>
        <end position="20"/>
    </location>
</feature>
<evidence type="ECO:0008006" key="4">
    <source>
        <dbReference type="Google" id="ProtNLM"/>
    </source>
</evidence>
<keyword evidence="3" id="KW-1185">Reference proteome</keyword>
<accession>A0A318S218</accession>
<protein>
    <recommendedName>
        <fullName evidence="4">META domain-containing protein</fullName>
    </recommendedName>
</protein>
<gene>
    <name evidence="2" type="ORF">DES52_1233</name>
</gene>
<feature type="chain" id="PRO_5016242936" description="META domain-containing protein" evidence="1">
    <location>
        <begin position="21"/>
        <end position="143"/>
    </location>
</feature>
<comment type="caution">
    <text evidence="2">The sequence shown here is derived from an EMBL/GenBank/DDBJ whole genome shotgun (WGS) entry which is preliminary data.</text>
</comment>
<proteinExistence type="predicted"/>
<dbReference type="Proteomes" id="UP000248326">
    <property type="component" value="Unassembled WGS sequence"/>
</dbReference>
<sequence length="143" mass="15394">MRRYLAALVLSTGLSAAQDASTPAPMNGIWRLTKMTSVGTAPVLSPLPTTDLFIVGNSIRGRLGCGTYEGTIAAANNAMQMKVAPLPPKPSERCLYAVPGVFHQAMNTSWGYIISGDTQRLVVFSETAWLSFERIGYVTPTQK</sequence>
<organism evidence="2 3">
    <name type="scientific">Deinococcus yavapaiensis KR-236</name>
    <dbReference type="NCBI Taxonomy" id="694435"/>
    <lineage>
        <taxon>Bacteria</taxon>
        <taxon>Thermotogati</taxon>
        <taxon>Deinococcota</taxon>
        <taxon>Deinococci</taxon>
        <taxon>Deinococcales</taxon>
        <taxon>Deinococcaceae</taxon>
        <taxon>Deinococcus</taxon>
    </lineage>
</organism>
<name>A0A318S218_9DEIO</name>
<evidence type="ECO:0000313" key="3">
    <source>
        <dbReference type="Proteomes" id="UP000248326"/>
    </source>
</evidence>
<dbReference type="EMBL" id="QJSX01000023">
    <property type="protein sequence ID" value="PYE49409.1"/>
    <property type="molecule type" value="Genomic_DNA"/>
</dbReference>
<reference evidence="2 3" key="1">
    <citation type="submission" date="2018-06" db="EMBL/GenBank/DDBJ databases">
        <title>Genomic Encyclopedia of Type Strains, Phase IV (KMG-IV): sequencing the most valuable type-strain genomes for metagenomic binning, comparative biology and taxonomic classification.</title>
        <authorList>
            <person name="Goeker M."/>
        </authorList>
    </citation>
    <scope>NUCLEOTIDE SEQUENCE [LARGE SCALE GENOMIC DNA]</scope>
    <source>
        <strain evidence="2 3">DSM 18048</strain>
    </source>
</reference>
<keyword evidence="1" id="KW-0732">Signal</keyword>